<dbReference type="InterPro" id="IPR048361">
    <property type="entry name" value="Vps52_C"/>
</dbReference>
<dbReference type="GO" id="GO:0019905">
    <property type="term" value="F:syntaxin binding"/>
    <property type="evidence" value="ECO:0007669"/>
    <property type="project" value="TreeGrafter"/>
</dbReference>
<dbReference type="GO" id="GO:0006896">
    <property type="term" value="P:Golgi to vacuole transport"/>
    <property type="evidence" value="ECO:0007669"/>
    <property type="project" value="TreeGrafter"/>
</dbReference>
<feature type="domain" description="Vps52 coiled-coil" evidence="7">
    <location>
        <begin position="120"/>
        <end position="293"/>
    </location>
</feature>
<dbReference type="InterPro" id="IPR007258">
    <property type="entry name" value="Vps52"/>
</dbReference>
<evidence type="ECO:0000256" key="1">
    <source>
        <dbReference type="ARBA" id="ARBA00004601"/>
    </source>
</evidence>
<evidence type="ECO:0000256" key="5">
    <source>
        <dbReference type="ARBA" id="ARBA00023034"/>
    </source>
</evidence>
<evidence type="ECO:0000256" key="4">
    <source>
        <dbReference type="ARBA" id="ARBA00022927"/>
    </source>
</evidence>
<dbReference type="InterPro" id="IPR048319">
    <property type="entry name" value="Vps52_CC"/>
</dbReference>
<name>A0A7S0PND9_MICPS</name>
<dbReference type="PANTHER" id="PTHR14190">
    <property type="entry name" value="SUPPRESSOR OF ACTIN MUTATIONS 2/VACUOLAR PROTEIN SORTING 52"/>
    <property type="match status" value="1"/>
</dbReference>
<keyword evidence="5" id="KW-0333">Golgi apparatus</keyword>
<dbReference type="GO" id="GO:0000938">
    <property type="term" value="C:GARP complex"/>
    <property type="evidence" value="ECO:0007669"/>
    <property type="project" value="TreeGrafter"/>
</dbReference>
<organism evidence="9">
    <name type="scientific">Micromonas pusilla</name>
    <name type="common">Picoplanktonic green alga</name>
    <name type="synonym">Chromulina pusilla</name>
    <dbReference type="NCBI Taxonomy" id="38833"/>
    <lineage>
        <taxon>Eukaryota</taxon>
        <taxon>Viridiplantae</taxon>
        <taxon>Chlorophyta</taxon>
        <taxon>Mamiellophyceae</taxon>
        <taxon>Mamiellales</taxon>
        <taxon>Mamiellaceae</taxon>
        <taxon>Micromonas</taxon>
    </lineage>
</organism>
<evidence type="ECO:0000259" key="8">
    <source>
        <dbReference type="Pfam" id="PF20655"/>
    </source>
</evidence>
<feature type="region of interest" description="Disordered" evidence="6">
    <location>
        <begin position="1"/>
        <end position="41"/>
    </location>
</feature>
<dbReference type="AlphaFoldDB" id="A0A7S0PND9"/>
<dbReference type="EMBL" id="HBEV01007248">
    <property type="protein sequence ID" value="CAD8586560.1"/>
    <property type="molecule type" value="Transcribed_RNA"/>
</dbReference>
<keyword evidence="3" id="KW-0813">Transport</keyword>
<dbReference type="GO" id="GO:0005829">
    <property type="term" value="C:cytosol"/>
    <property type="evidence" value="ECO:0007669"/>
    <property type="project" value="GOC"/>
</dbReference>
<dbReference type="GO" id="GO:0032456">
    <property type="term" value="P:endocytic recycling"/>
    <property type="evidence" value="ECO:0007669"/>
    <property type="project" value="TreeGrafter"/>
</dbReference>
<keyword evidence="4" id="KW-0653">Protein transport</keyword>
<comment type="subcellular location">
    <subcellularLocation>
        <location evidence="1">Golgi apparatus</location>
        <location evidence="1">trans-Golgi network</location>
    </subcellularLocation>
</comment>
<comment type="similarity">
    <text evidence="2">Belongs to the VPS52 family.</text>
</comment>
<feature type="domain" description="Vps52 C-terminal" evidence="8">
    <location>
        <begin position="310"/>
        <end position="624"/>
    </location>
</feature>
<reference evidence="9" key="1">
    <citation type="submission" date="2021-01" db="EMBL/GenBank/DDBJ databases">
        <authorList>
            <person name="Corre E."/>
            <person name="Pelletier E."/>
            <person name="Niang G."/>
            <person name="Scheremetjew M."/>
            <person name="Finn R."/>
            <person name="Kale V."/>
            <person name="Holt S."/>
            <person name="Cochrane G."/>
            <person name="Meng A."/>
            <person name="Brown T."/>
            <person name="Cohen L."/>
        </authorList>
    </citation>
    <scope>NUCLEOTIDE SEQUENCE</scope>
    <source>
        <strain evidence="9">CCMP494</strain>
    </source>
</reference>
<accession>A0A7S0PND9</accession>
<evidence type="ECO:0008006" key="10">
    <source>
        <dbReference type="Google" id="ProtNLM"/>
    </source>
</evidence>
<dbReference type="Pfam" id="PF04129">
    <property type="entry name" value="Vps52_CC"/>
    <property type="match status" value="1"/>
</dbReference>
<sequence length="787" mass="86574">MADKDHEAALAELLGEVGPLDDKKAGGDAGHLSSNGVHTGEDDVSVERELNLGPLDITSERDNDVFAALEEGGLDLDLVKYADHDVVRSVMENSDATDLKQRAKAVEDKLQSVEMESIKDYVAESDNLLELHAQIQSCDGILGDMESLLSGFKTELGKISTEIRSLQDQSQSMGIKLRNRKAAERGLSAFVDSITLPPDLVRAIAEEDVSERYLSALADLDRRLKSVEANPSARASKAAEDVVPELERLKATACAKSREFLMARFYSLRKPKTNVQILQQNSIMPYKYLVTFLANHAPAILTEVRACYVDTMSKVLRQAIHGYVSSLRSLQQDIASRTDLLGAEENAASGGAGSFFAQFGGAKSAAALKNRSSVFSLGSRAAVLGNLETTPPLIVHQVQSQGLKVPHEALFRSSHKLVMDTATFEYLFCVEFWQQDRTIFNDVFAPTIATMEENLHLGLAHGGASNVFGGNFDAIGLLLMILINREHRVVMSRRRVPCLDHYLDGVNMTLWPKFKEVFDAHLQSVLAANVNAMFKDDVRAHYVARRYAEFAASMIALGGGGSMANGESDGFIGDGQLESNLERLRFAVHALLQKVAKMFPGKKRGTVFLFNNFDTICAVVREARPIFLKYDENGGGQTFSNETFKFFDQQLAAQSDAFVEEELADHFGPLIEFVKSAEALQKGAEAAEGQAPSLQQATQLMRDFADRWKGAIERIHAEVIKNFGNLQRGMDVLQRTLSQLLVYYTRFTGPDGVLAQMGPDGAALCKDAVTNPAFMYEIKRHSQSRIN</sequence>
<proteinExistence type="inferred from homology"/>
<evidence type="ECO:0000256" key="3">
    <source>
        <dbReference type="ARBA" id="ARBA00022448"/>
    </source>
</evidence>
<evidence type="ECO:0000256" key="6">
    <source>
        <dbReference type="SAM" id="MobiDB-lite"/>
    </source>
</evidence>
<evidence type="ECO:0000259" key="7">
    <source>
        <dbReference type="Pfam" id="PF04129"/>
    </source>
</evidence>
<evidence type="ECO:0000313" key="9">
    <source>
        <dbReference type="EMBL" id="CAD8586560.1"/>
    </source>
</evidence>
<dbReference type="GO" id="GO:0015031">
    <property type="term" value="P:protein transport"/>
    <property type="evidence" value="ECO:0007669"/>
    <property type="project" value="UniProtKB-KW"/>
</dbReference>
<protein>
    <recommendedName>
        <fullName evidence="10">Vps52/Sac2 family protein</fullName>
    </recommendedName>
</protein>
<dbReference type="GO" id="GO:0042147">
    <property type="term" value="P:retrograde transport, endosome to Golgi"/>
    <property type="evidence" value="ECO:0007669"/>
    <property type="project" value="TreeGrafter"/>
</dbReference>
<dbReference type="Pfam" id="PF20655">
    <property type="entry name" value="Vps52_C"/>
    <property type="match status" value="1"/>
</dbReference>
<dbReference type="PANTHER" id="PTHR14190:SF7">
    <property type="entry name" value="VACUOLAR PROTEIN SORTING-ASSOCIATED PROTEIN 52 HOMOLOG"/>
    <property type="match status" value="1"/>
</dbReference>
<evidence type="ECO:0000256" key="2">
    <source>
        <dbReference type="ARBA" id="ARBA00008180"/>
    </source>
</evidence>
<gene>
    <name evidence="9" type="ORF">MSP1404_LOCUS5552</name>
</gene>